<keyword evidence="4" id="KW-1185">Reference proteome</keyword>
<dbReference type="InterPro" id="IPR000361">
    <property type="entry name" value="ATAP_core_dom"/>
</dbReference>
<protein>
    <recommendedName>
        <fullName evidence="2">Core domain-containing protein</fullName>
    </recommendedName>
</protein>
<gene>
    <name evidence="3" type="ORF">G4D63_17775</name>
</gene>
<accession>A0A6M0QE78</accession>
<dbReference type="SUPFAM" id="SSF89360">
    <property type="entry name" value="HesB-like domain"/>
    <property type="match status" value="1"/>
</dbReference>
<comment type="similarity">
    <text evidence="1">Belongs to the HesB/IscA family.</text>
</comment>
<reference evidence="3 4" key="1">
    <citation type="submission" date="2020-02" db="EMBL/GenBank/DDBJ databases">
        <title>Bacillus aquiflavi sp. nov., isolated from yellow water of strong flavor Chinese baijiu in Yibin region of China.</title>
        <authorList>
            <person name="Xie J."/>
        </authorList>
    </citation>
    <scope>NUCLEOTIDE SEQUENCE [LARGE SCALE GENOMIC DNA]</scope>
    <source>
        <strain evidence="3 4">SA4</strain>
    </source>
</reference>
<evidence type="ECO:0000313" key="3">
    <source>
        <dbReference type="EMBL" id="NEY73568.1"/>
    </source>
</evidence>
<dbReference type="AlphaFoldDB" id="A0A6M0QE78"/>
<proteinExistence type="inferred from homology"/>
<dbReference type="EMBL" id="JAAIWM010000008">
    <property type="protein sequence ID" value="NEY73568.1"/>
    <property type="molecule type" value="Genomic_DNA"/>
</dbReference>
<feature type="domain" description="Core" evidence="2">
    <location>
        <begin position="1"/>
        <end position="83"/>
    </location>
</feature>
<evidence type="ECO:0000256" key="1">
    <source>
        <dbReference type="ARBA" id="ARBA00006718"/>
    </source>
</evidence>
<dbReference type="PIRSF" id="PIRSF034852">
    <property type="entry name" value="UCP034852"/>
    <property type="match status" value="1"/>
</dbReference>
<comment type="caution">
    <text evidence="3">The sequence shown here is derived from an EMBL/GenBank/DDBJ whole genome shotgun (WGS) entry which is preliminary data.</text>
</comment>
<dbReference type="Pfam" id="PF01521">
    <property type="entry name" value="Fe-S_biosyn"/>
    <property type="match status" value="1"/>
</dbReference>
<dbReference type="InterPro" id="IPR035903">
    <property type="entry name" value="HesB-like_dom_sf"/>
</dbReference>
<dbReference type="InterPro" id="IPR008326">
    <property type="entry name" value="PdhI-like"/>
</dbReference>
<evidence type="ECO:0000259" key="2">
    <source>
        <dbReference type="Pfam" id="PF01521"/>
    </source>
</evidence>
<name>A0A6M0QE78_9BACI</name>
<dbReference type="RefSeq" id="WP_163181244.1">
    <property type="nucleotide sequence ID" value="NZ_JAAIWM010000008.1"/>
</dbReference>
<organism evidence="3 4">
    <name type="scientific">Bacillus mesophilus</name>
    <dbReference type="NCBI Taxonomy" id="1808955"/>
    <lineage>
        <taxon>Bacteria</taxon>
        <taxon>Bacillati</taxon>
        <taxon>Bacillota</taxon>
        <taxon>Bacilli</taxon>
        <taxon>Bacillales</taxon>
        <taxon>Bacillaceae</taxon>
        <taxon>Bacillus</taxon>
    </lineage>
</organism>
<dbReference type="Proteomes" id="UP000481043">
    <property type="component" value="Unassembled WGS sequence"/>
</dbReference>
<evidence type="ECO:0000313" key="4">
    <source>
        <dbReference type="Proteomes" id="UP000481043"/>
    </source>
</evidence>
<sequence length="97" mass="11291">MKLTIDDQSVSWYKHELNLNNGDYIRFYVRYGGHGTVLSGFSLGVSKDEPEDIGISATSNGITFFVEERDLWYFDGHHLDVKYNEKYLEPEFLYVKA</sequence>